<dbReference type="Proteomes" id="UP000806528">
    <property type="component" value="Unassembled WGS sequence"/>
</dbReference>
<gene>
    <name evidence="1" type="ORF">IDM40_20520</name>
</gene>
<comment type="caution">
    <text evidence="1">The sequence shown here is derived from an EMBL/GenBank/DDBJ whole genome shotgun (WGS) entry which is preliminary data.</text>
</comment>
<organism evidence="1 2">
    <name type="scientific">Nocardiopsis coralli</name>
    <dbReference type="NCBI Taxonomy" id="2772213"/>
    <lineage>
        <taxon>Bacteria</taxon>
        <taxon>Bacillati</taxon>
        <taxon>Actinomycetota</taxon>
        <taxon>Actinomycetes</taxon>
        <taxon>Streptosporangiales</taxon>
        <taxon>Nocardiopsidaceae</taxon>
        <taxon>Nocardiopsis</taxon>
    </lineage>
</organism>
<accession>A0ABR9PB45</accession>
<name>A0ABR9PB45_9ACTN</name>
<dbReference type="EMBL" id="JADBGI010000020">
    <property type="protein sequence ID" value="MBE3001057.1"/>
    <property type="molecule type" value="Genomic_DNA"/>
</dbReference>
<sequence length="183" mass="20501">MKPLTVVPDVVADCAGIVSLARRYRHLFADHPDPGAPPRPAGTDPFDPYRDTEYEDDDRYHVLQSAWMPDDLRAAIFAAITPEGTPMGDYYVQVNRYDRGDYVLPHRDSLRQGLYMLSTSGSDGLNAQHDPGTMVFVPDRAGTFVEHDPQAWHWVDPVVSEERYTLVTIPPLPHRSDAPSGEV</sequence>
<dbReference type="Gene3D" id="2.60.120.620">
    <property type="entry name" value="q2cbj1_9rhob like domain"/>
    <property type="match status" value="1"/>
</dbReference>
<evidence type="ECO:0000313" key="1">
    <source>
        <dbReference type="EMBL" id="MBE3001057.1"/>
    </source>
</evidence>
<evidence type="ECO:0000313" key="2">
    <source>
        <dbReference type="Proteomes" id="UP000806528"/>
    </source>
</evidence>
<reference evidence="1 2" key="1">
    <citation type="submission" date="2020-09" db="EMBL/GenBank/DDBJ databases">
        <title>Diversity and distribution of actinomycetes associated with coral in the coast of Hainan.</title>
        <authorList>
            <person name="Li F."/>
        </authorList>
    </citation>
    <scope>NUCLEOTIDE SEQUENCE [LARGE SCALE GENOMIC DNA]</scope>
    <source>
        <strain evidence="1 2">HNM0947</strain>
    </source>
</reference>
<proteinExistence type="predicted"/>
<keyword evidence="2" id="KW-1185">Reference proteome</keyword>
<dbReference type="RefSeq" id="WP_193123655.1">
    <property type="nucleotide sequence ID" value="NZ_JADBGI010000020.1"/>
</dbReference>
<protein>
    <submittedName>
        <fullName evidence="1">2OG-Fe(II) oxygenase</fullName>
    </submittedName>
</protein>